<name>A0A1Y6CL76_9BACT</name>
<dbReference type="RefSeq" id="WP_143478246.1">
    <property type="nucleotide sequence ID" value="NZ_FWZT01000020.1"/>
</dbReference>
<gene>
    <name evidence="1" type="ORF">SAMN06296036_12094</name>
</gene>
<evidence type="ECO:0000313" key="1">
    <source>
        <dbReference type="EMBL" id="SMF60114.1"/>
    </source>
</evidence>
<organism evidence="1 2">
    <name type="scientific">Pseudobacteriovorax antillogorgiicola</name>
    <dbReference type="NCBI Taxonomy" id="1513793"/>
    <lineage>
        <taxon>Bacteria</taxon>
        <taxon>Pseudomonadati</taxon>
        <taxon>Bdellovibrionota</taxon>
        <taxon>Oligoflexia</taxon>
        <taxon>Oligoflexales</taxon>
        <taxon>Pseudobacteriovoracaceae</taxon>
        <taxon>Pseudobacteriovorax</taxon>
    </lineage>
</organism>
<dbReference type="EMBL" id="FWZT01000020">
    <property type="protein sequence ID" value="SMF60114.1"/>
    <property type="molecule type" value="Genomic_DNA"/>
</dbReference>
<sequence>MYTSAIPVFIFVKQAFDSKEVKKVIEEWRVEQDELRRLVCRRLLEVGIYDVEPIDTRHLKMHIIDILLNAPEIIKIVDAAERRERALARTKKSYD</sequence>
<dbReference type="AlphaFoldDB" id="A0A1Y6CL76"/>
<reference evidence="2" key="1">
    <citation type="submission" date="2017-04" db="EMBL/GenBank/DDBJ databases">
        <authorList>
            <person name="Varghese N."/>
            <person name="Submissions S."/>
        </authorList>
    </citation>
    <scope>NUCLEOTIDE SEQUENCE [LARGE SCALE GENOMIC DNA]</scope>
    <source>
        <strain evidence="2">RKEM611</strain>
    </source>
</reference>
<protein>
    <submittedName>
        <fullName evidence="1">Uncharacterized protein</fullName>
    </submittedName>
</protein>
<dbReference type="Proteomes" id="UP000192907">
    <property type="component" value="Unassembled WGS sequence"/>
</dbReference>
<proteinExistence type="predicted"/>
<keyword evidence="2" id="KW-1185">Reference proteome</keyword>
<accession>A0A1Y6CL76</accession>
<evidence type="ECO:0000313" key="2">
    <source>
        <dbReference type="Proteomes" id="UP000192907"/>
    </source>
</evidence>